<dbReference type="InterPro" id="IPR050250">
    <property type="entry name" value="Macrolide_Exporter_MacB"/>
</dbReference>
<dbReference type="GO" id="GO:0022857">
    <property type="term" value="F:transmembrane transporter activity"/>
    <property type="evidence" value="ECO:0007669"/>
    <property type="project" value="TreeGrafter"/>
</dbReference>
<evidence type="ECO:0000256" key="2">
    <source>
        <dbReference type="ARBA" id="ARBA00022475"/>
    </source>
</evidence>
<proteinExistence type="inferred from homology"/>
<comment type="caution">
    <text evidence="10">The sequence shown here is derived from an EMBL/GenBank/DDBJ whole genome shotgun (WGS) entry which is preliminary data.</text>
</comment>
<feature type="transmembrane region" description="Helical" evidence="8">
    <location>
        <begin position="807"/>
        <end position="833"/>
    </location>
</feature>
<evidence type="ECO:0000256" key="7">
    <source>
        <dbReference type="SAM" id="MobiDB-lite"/>
    </source>
</evidence>
<organism evidence="10 11">
    <name type="scientific">Streptosporangium sandarakinum</name>
    <dbReference type="NCBI Taxonomy" id="1260955"/>
    <lineage>
        <taxon>Bacteria</taxon>
        <taxon>Bacillati</taxon>
        <taxon>Actinomycetota</taxon>
        <taxon>Actinomycetes</taxon>
        <taxon>Streptosporangiales</taxon>
        <taxon>Streptosporangiaceae</taxon>
        <taxon>Streptosporangium</taxon>
    </lineage>
</organism>
<evidence type="ECO:0000256" key="5">
    <source>
        <dbReference type="ARBA" id="ARBA00023136"/>
    </source>
</evidence>
<evidence type="ECO:0000256" key="8">
    <source>
        <dbReference type="SAM" id="Phobius"/>
    </source>
</evidence>
<evidence type="ECO:0000256" key="6">
    <source>
        <dbReference type="ARBA" id="ARBA00038076"/>
    </source>
</evidence>
<feature type="transmembrane region" description="Helical" evidence="8">
    <location>
        <begin position="12"/>
        <end position="35"/>
    </location>
</feature>
<evidence type="ECO:0000313" key="11">
    <source>
        <dbReference type="Proteomes" id="UP000576393"/>
    </source>
</evidence>
<evidence type="ECO:0000313" key="10">
    <source>
        <dbReference type="EMBL" id="NYF43959.1"/>
    </source>
</evidence>
<keyword evidence="4 8" id="KW-1133">Transmembrane helix</keyword>
<comment type="subcellular location">
    <subcellularLocation>
        <location evidence="1">Cell membrane</location>
        <topology evidence="1">Multi-pass membrane protein</topology>
    </subcellularLocation>
</comment>
<dbReference type="Pfam" id="PF02687">
    <property type="entry name" value="FtsX"/>
    <property type="match status" value="2"/>
</dbReference>
<keyword evidence="5 8" id="KW-0472">Membrane</keyword>
<accession>A0A852V652</accession>
<dbReference type="InterPro" id="IPR003838">
    <property type="entry name" value="ABC3_permease_C"/>
</dbReference>
<dbReference type="EMBL" id="JACCCO010000003">
    <property type="protein sequence ID" value="NYF43959.1"/>
    <property type="molecule type" value="Genomic_DNA"/>
</dbReference>
<sequence>MLSLDMVRGGRAGFAGAFVALFLGVALVSMTALVFTSAGPRVPARYAGTAVLVRAPAAVQADGSFLADRPWPPETVRLLTDRLKAVPGVVAAVPDRSFYAQPVIGGRPDPGRVEGRPWSSAALAPHRLVSGSPPSGDREVVVEHALGLAPGSAVTLLTAAGPVPYAVSGTADGPGLYLGDAAAARLSGGVRVIGLRTAPGADLAAVEAAARTAAGSLGEVLSGDARAALETKADARTRWIGTQVLTAMASLSGFAVVFVVASTFAFGVMRRRRDLGLLRAVGATPRQVRRMVRGEALAVGVAAALAGVAAGIALAPVFGDLLVAAGFEPPGFSVRITAWPPAAAFGGGLVVALLGTWSAARRAARTSPLEALREAGADRRPMTRARLLLGSAFTAAGIAVAVAVAGTRPEEIVTLALLAAMALTVGIALLAPAVLPPVVRALLWPPSRARGATWTLVREGSLAAIRRTASTTAPVLLTVGFAVLVTGMVQTTAGAFALGRTAVVRAEAVVVPADGVPGLSDAVVAAAGGTAGRVTGDTADGGAGSTAGGVPLPTTVHPDGMPPQAALGAAAWETGGSGGAPRAGTDSPGEAGRARKAGDLPQGREGSGGPGTVVVARWVAAERGWRAGDTIRLTFEDGRAEPLRVAAVAGDAPAAFLLPRDVVRAHDPSALTPEILLPGPAPGADRLGPLGARALGPAAYAASSRDEDDRLVWLFTLVLVGTAVGYTGVAVANTLFMAASGRVREFRVLRASGATPRQVLGVVAAESALVTVMGSLLGAAVALPALLGIRSGLSRRVGASVPLIVPWPAVLGVVGACLVLAVAAGVLSVLGAARRAR</sequence>
<evidence type="ECO:0000256" key="1">
    <source>
        <dbReference type="ARBA" id="ARBA00004651"/>
    </source>
</evidence>
<dbReference type="GO" id="GO:0005886">
    <property type="term" value="C:plasma membrane"/>
    <property type="evidence" value="ECO:0007669"/>
    <property type="project" value="UniProtKB-SubCell"/>
</dbReference>
<evidence type="ECO:0000256" key="4">
    <source>
        <dbReference type="ARBA" id="ARBA00022989"/>
    </source>
</evidence>
<feature type="transmembrane region" description="Helical" evidence="8">
    <location>
        <begin position="338"/>
        <end position="360"/>
    </location>
</feature>
<dbReference type="PANTHER" id="PTHR30572:SF4">
    <property type="entry name" value="ABC TRANSPORTER PERMEASE YTRF"/>
    <property type="match status" value="1"/>
</dbReference>
<evidence type="ECO:0000259" key="9">
    <source>
        <dbReference type="Pfam" id="PF02687"/>
    </source>
</evidence>
<keyword evidence="11" id="KW-1185">Reference proteome</keyword>
<feature type="transmembrane region" description="Helical" evidence="8">
    <location>
        <begin position="412"/>
        <end position="435"/>
    </location>
</feature>
<dbReference type="PANTHER" id="PTHR30572">
    <property type="entry name" value="MEMBRANE COMPONENT OF TRANSPORTER-RELATED"/>
    <property type="match status" value="1"/>
</dbReference>
<dbReference type="RefSeq" id="WP_179827768.1">
    <property type="nucleotide sequence ID" value="NZ_JACCCO010000003.1"/>
</dbReference>
<evidence type="ECO:0000256" key="3">
    <source>
        <dbReference type="ARBA" id="ARBA00022692"/>
    </source>
</evidence>
<feature type="transmembrane region" description="Helical" evidence="8">
    <location>
        <begin position="387"/>
        <end position="406"/>
    </location>
</feature>
<feature type="domain" description="ABC3 transporter permease C-terminal" evidence="9">
    <location>
        <begin position="248"/>
        <end position="368"/>
    </location>
</feature>
<protein>
    <submittedName>
        <fullName evidence="10">Putative ABC transport system permease protein</fullName>
    </submittedName>
</protein>
<feature type="transmembrane region" description="Helical" evidence="8">
    <location>
        <begin position="296"/>
        <end position="318"/>
    </location>
</feature>
<feature type="transmembrane region" description="Helical" evidence="8">
    <location>
        <begin position="759"/>
        <end position="787"/>
    </location>
</feature>
<name>A0A852V652_9ACTN</name>
<keyword evidence="2" id="KW-1003">Cell membrane</keyword>
<gene>
    <name evidence="10" type="ORF">HDA43_006186</name>
</gene>
<feature type="region of interest" description="Disordered" evidence="7">
    <location>
        <begin position="571"/>
        <end position="611"/>
    </location>
</feature>
<feature type="transmembrane region" description="Helical" evidence="8">
    <location>
        <begin position="244"/>
        <end position="269"/>
    </location>
</feature>
<comment type="similarity">
    <text evidence="6">Belongs to the ABC-4 integral membrane protein family.</text>
</comment>
<keyword evidence="3 8" id="KW-0812">Transmembrane</keyword>
<feature type="transmembrane region" description="Helical" evidence="8">
    <location>
        <begin position="475"/>
        <end position="498"/>
    </location>
</feature>
<feature type="domain" description="ABC3 transporter permease C-terminal" evidence="9">
    <location>
        <begin position="724"/>
        <end position="834"/>
    </location>
</feature>
<dbReference type="AlphaFoldDB" id="A0A852V652"/>
<feature type="transmembrane region" description="Helical" evidence="8">
    <location>
        <begin position="711"/>
        <end position="738"/>
    </location>
</feature>
<dbReference type="Proteomes" id="UP000576393">
    <property type="component" value="Unassembled WGS sequence"/>
</dbReference>
<reference evidence="10 11" key="1">
    <citation type="submission" date="2020-07" db="EMBL/GenBank/DDBJ databases">
        <title>Sequencing the genomes of 1000 actinobacteria strains.</title>
        <authorList>
            <person name="Klenk H.-P."/>
        </authorList>
    </citation>
    <scope>NUCLEOTIDE SEQUENCE [LARGE SCALE GENOMIC DNA]</scope>
    <source>
        <strain evidence="10 11">DSM 45763</strain>
    </source>
</reference>